<comment type="subcellular location">
    <subcellularLocation>
        <location evidence="1">Cell membrane</location>
        <topology evidence="1">Multi-pass membrane protein</topology>
    </subcellularLocation>
</comment>
<keyword evidence="6 8" id="KW-1133">Transmembrane helix</keyword>
<dbReference type="AlphaFoldDB" id="A0A6J4JBG6"/>
<organism evidence="10">
    <name type="scientific">uncultured Acidimicrobiales bacterium</name>
    <dbReference type="NCBI Taxonomy" id="310071"/>
    <lineage>
        <taxon>Bacteria</taxon>
        <taxon>Bacillati</taxon>
        <taxon>Actinomycetota</taxon>
        <taxon>Acidimicrobiia</taxon>
        <taxon>Acidimicrobiales</taxon>
        <taxon>environmental samples</taxon>
    </lineage>
</organism>
<evidence type="ECO:0000256" key="4">
    <source>
        <dbReference type="ARBA" id="ARBA00022679"/>
    </source>
</evidence>
<keyword evidence="2" id="KW-1003">Cell membrane</keyword>
<feature type="transmembrane region" description="Helical" evidence="8">
    <location>
        <begin position="312"/>
        <end position="329"/>
    </location>
</feature>
<feature type="domain" description="Glycosyltransferase RgtA/B/C/D-like" evidence="9">
    <location>
        <begin position="104"/>
        <end position="239"/>
    </location>
</feature>
<dbReference type="PANTHER" id="PTHR33908">
    <property type="entry name" value="MANNOSYLTRANSFERASE YKCB-RELATED"/>
    <property type="match status" value="1"/>
</dbReference>
<protein>
    <recommendedName>
        <fullName evidence="9">Glycosyltransferase RgtA/B/C/D-like domain-containing protein</fullName>
    </recommendedName>
</protein>
<evidence type="ECO:0000256" key="2">
    <source>
        <dbReference type="ARBA" id="ARBA00022475"/>
    </source>
</evidence>
<dbReference type="InterPro" id="IPR050297">
    <property type="entry name" value="LipidA_mod_glycosyltrf_83"/>
</dbReference>
<accession>A0A6J4JBG6</accession>
<feature type="transmembrane region" description="Helical" evidence="8">
    <location>
        <begin position="363"/>
        <end position="381"/>
    </location>
</feature>
<evidence type="ECO:0000256" key="6">
    <source>
        <dbReference type="ARBA" id="ARBA00022989"/>
    </source>
</evidence>
<dbReference type="InterPro" id="IPR038731">
    <property type="entry name" value="RgtA/B/C-like"/>
</dbReference>
<feature type="transmembrane region" description="Helical" evidence="8">
    <location>
        <begin position="182"/>
        <end position="211"/>
    </location>
</feature>
<feature type="transmembrane region" description="Helical" evidence="8">
    <location>
        <begin position="223"/>
        <end position="241"/>
    </location>
</feature>
<evidence type="ECO:0000256" key="5">
    <source>
        <dbReference type="ARBA" id="ARBA00022692"/>
    </source>
</evidence>
<feature type="transmembrane region" description="Helical" evidence="8">
    <location>
        <begin position="102"/>
        <end position="122"/>
    </location>
</feature>
<reference evidence="10" key="1">
    <citation type="submission" date="2020-02" db="EMBL/GenBank/DDBJ databases">
        <authorList>
            <person name="Meier V. D."/>
        </authorList>
    </citation>
    <scope>NUCLEOTIDE SEQUENCE</scope>
    <source>
        <strain evidence="10">AVDCRST_MAG10</strain>
    </source>
</reference>
<feature type="transmembrane region" description="Helical" evidence="8">
    <location>
        <begin position="275"/>
        <end position="300"/>
    </location>
</feature>
<evidence type="ECO:0000256" key="7">
    <source>
        <dbReference type="ARBA" id="ARBA00023136"/>
    </source>
</evidence>
<name>A0A6J4JBG6_9ACTN</name>
<dbReference type="GO" id="GO:0005886">
    <property type="term" value="C:plasma membrane"/>
    <property type="evidence" value="ECO:0007669"/>
    <property type="project" value="UniProtKB-SubCell"/>
</dbReference>
<sequence length="513" mass="56567">MCAHRELPTSTDAAPPRQEAGSLRESRSAAIVFAVILMVAAALLLWAAGSISWTWDEQVDMAIVDCLEASHNPFDCTSDIEQTRLPFYVHAAAATIAPWEGVHYAISAFFGLVNVVLVFVLARSRFGLHTAFVAMALAATTPTLLASGRMLLSHSNVMLTTFTLVAVVAYDRFDRRADRRFFWLSAAALGLAVASSVLGLLTALVIAGYWLTAGQRRELREPVAYAAVAGAAFLLSTLIYLQPRNLATFVNALLHTYRFPEWNYMGLASNEAPRWFSPLLFVVKLGPWWAALFAVAPLVLRRSAVGDGGRRCALAIWGGFLAYLVVKSGVLRYDAPHQQVAWYPLVLVVVAATATELVRRAGAARSLVLTAMTLFAALHLYDTHRFFPNYLFHGVQYGSSLIGEFYGPAVFHAQDRTDIDDRLDAIVAADPTVRILMADNNAFQRDGANFVPFTGRDPGATYSFAVVDRLYSSHFAFPEREEYNAFLARNYLVVHSHNFPGDEWAYRILRSAS</sequence>
<dbReference type="GO" id="GO:0016763">
    <property type="term" value="F:pentosyltransferase activity"/>
    <property type="evidence" value="ECO:0007669"/>
    <property type="project" value="TreeGrafter"/>
</dbReference>
<proteinExistence type="predicted"/>
<feature type="transmembrane region" description="Helical" evidence="8">
    <location>
        <begin position="341"/>
        <end position="358"/>
    </location>
</feature>
<evidence type="ECO:0000313" key="10">
    <source>
        <dbReference type="EMBL" id="CAA9275817.1"/>
    </source>
</evidence>
<evidence type="ECO:0000259" key="9">
    <source>
        <dbReference type="Pfam" id="PF13231"/>
    </source>
</evidence>
<keyword evidence="4" id="KW-0808">Transferase</keyword>
<dbReference type="GO" id="GO:0009103">
    <property type="term" value="P:lipopolysaccharide biosynthetic process"/>
    <property type="evidence" value="ECO:0007669"/>
    <property type="project" value="UniProtKB-ARBA"/>
</dbReference>
<dbReference type="EMBL" id="CADCTB010000214">
    <property type="protein sequence ID" value="CAA9275817.1"/>
    <property type="molecule type" value="Genomic_DNA"/>
</dbReference>
<evidence type="ECO:0000256" key="3">
    <source>
        <dbReference type="ARBA" id="ARBA00022676"/>
    </source>
</evidence>
<gene>
    <name evidence="10" type="ORF">AVDCRST_MAG10-3531</name>
</gene>
<evidence type="ECO:0000256" key="8">
    <source>
        <dbReference type="SAM" id="Phobius"/>
    </source>
</evidence>
<evidence type="ECO:0000256" key="1">
    <source>
        <dbReference type="ARBA" id="ARBA00004651"/>
    </source>
</evidence>
<feature type="transmembrane region" description="Helical" evidence="8">
    <location>
        <begin position="29"/>
        <end position="48"/>
    </location>
</feature>
<keyword evidence="7 8" id="KW-0472">Membrane</keyword>
<keyword evidence="3" id="KW-0328">Glycosyltransferase</keyword>
<dbReference type="PANTHER" id="PTHR33908:SF11">
    <property type="entry name" value="MEMBRANE PROTEIN"/>
    <property type="match status" value="1"/>
</dbReference>
<keyword evidence="5 8" id="KW-0812">Transmembrane</keyword>
<dbReference type="Pfam" id="PF13231">
    <property type="entry name" value="PMT_2"/>
    <property type="match status" value="1"/>
</dbReference>